<protein>
    <submittedName>
        <fullName evidence="9">Sugar transport system</fullName>
    </submittedName>
</protein>
<feature type="transmembrane region" description="Helical" evidence="7">
    <location>
        <begin position="105"/>
        <end position="125"/>
    </location>
</feature>
<feature type="transmembrane region" description="Helical" evidence="7">
    <location>
        <begin position="202"/>
        <end position="224"/>
    </location>
</feature>
<comment type="similarity">
    <text evidence="7">Belongs to the binding-protein-dependent transport system permease family.</text>
</comment>
<evidence type="ECO:0000313" key="9">
    <source>
        <dbReference type="EMBL" id="AEF80702.1"/>
    </source>
</evidence>
<dbReference type="InterPro" id="IPR000515">
    <property type="entry name" value="MetI-like"/>
</dbReference>
<name>F5Y8A0_LEAAZ</name>
<dbReference type="KEGG" id="taz:TREAZ_0982"/>
<dbReference type="EMBL" id="CP001841">
    <property type="protein sequence ID" value="AEF80702.1"/>
    <property type="molecule type" value="Genomic_DNA"/>
</dbReference>
<evidence type="ECO:0000256" key="2">
    <source>
        <dbReference type="ARBA" id="ARBA00022448"/>
    </source>
</evidence>
<dbReference type="OrthoDB" id="368874at2"/>
<feature type="transmembrane region" description="Helical" evidence="7">
    <location>
        <begin position="12"/>
        <end position="36"/>
    </location>
</feature>
<evidence type="ECO:0000256" key="3">
    <source>
        <dbReference type="ARBA" id="ARBA00022475"/>
    </source>
</evidence>
<keyword evidence="2 7" id="KW-0813">Transport</keyword>
<gene>
    <name evidence="9" type="ordered locus">TREAZ_0982</name>
</gene>
<evidence type="ECO:0000259" key="8">
    <source>
        <dbReference type="PROSITE" id="PS50928"/>
    </source>
</evidence>
<evidence type="ECO:0000313" key="10">
    <source>
        <dbReference type="Proteomes" id="UP000009222"/>
    </source>
</evidence>
<evidence type="ECO:0000256" key="4">
    <source>
        <dbReference type="ARBA" id="ARBA00022692"/>
    </source>
</evidence>
<evidence type="ECO:0000256" key="7">
    <source>
        <dbReference type="RuleBase" id="RU363032"/>
    </source>
</evidence>
<evidence type="ECO:0000256" key="1">
    <source>
        <dbReference type="ARBA" id="ARBA00004651"/>
    </source>
</evidence>
<dbReference type="GO" id="GO:0005886">
    <property type="term" value="C:plasma membrane"/>
    <property type="evidence" value="ECO:0007669"/>
    <property type="project" value="UniProtKB-SubCell"/>
</dbReference>
<dbReference type="PANTHER" id="PTHR30193">
    <property type="entry name" value="ABC TRANSPORTER PERMEASE PROTEIN"/>
    <property type="match status" value="1"/>
</dbReference>
<evidence type="ECO:0000256" key="6">
    <source>
        <dbReference type="ARBA" id="ARBA00023136"/>
    </source>
</evidence>
<dbReference type="PROSITE" id="PS50928">
    <property type="entry name" value="ABC_TM1"/>
    <property type="match status" value="1"/>
</dbReference>
<dbReference type="RefSeq" id="WP_015711003.1">
    <property type="nucleotide sequence ID" value="NC_015577.1"/>
</dbReference>
<dbReference type="SUPFAM" id="SSF161098">
    <property type="entry name" value="MetI-like"/>
    <property type="match status" value="1"/>
</dbReference>
<accession>F5Y8A0</accession>
<comment type="subcellular location">
    <subcellularLocation>
        <location evidence="1 7">Cell membrane</location>
        <topology evidence="1 7">Multi-pass membrane protein</topology>
    </subcellularLocation>
</comment>
<feature type="transmembrane region" description="Helical" evidence="7">
    <location>
        <begin position="262"/>
        <end position="281"/>
    </location>
</feature>
<feature type="transmembrane region" description="Helical" evidence="7">
    <location>
        <begin position="72"/>
        <end position="93"/>
    </location>
</feature>
<keyword evidence="4 7" id="KW-0812">Transmembrane</keyword>
<sequence length="290" mass="32558">MDSKKKEALAATCFLAPNIVGFMAFTIGPIIASLYFSLTEWNLITSPKWVGFANFKFLFKDSRFIQTVTNTFVYTVATVPCGIAIALIFALLLNTKIKGVTLFRAIFFIPTIATMVGVAMLWRWLLQDDIGLIYYLLSLVNIKAPHFLSSTEWALFSVSLVSIWKGLGYNIVLLLAGLQGIDPTYYEVARMDGATRLQQLKNITLPLLSPTLFFVIIMGTISSFQVFDQTFILTKGGPAYSTTTIVYYIYLQGFQTMRMGVACASSVLLFIVIMAITLVQWRAQRKWVNY</sequence>
<dbReference type="CDD" id="cd06261">
    <property type="entry name" value="TM_PBP2"/>
    <property type="match status" value="1"/>
</dbReference>
<dbReference type="STRING" id="545695.TREAZ_0982"/>
<dbReference type="InParanoid" id="F5Y8A0"/>
<dbReference type="GO" id="GO:0055085">
    <property type="term" value="P:transmembrane transport"/>
    <property type="evidence" value="ECO:0007669"/>
    <property type="project" value="InterPro"/>
</dbReference>
<reference evidence="9 10" key="2">
    <citation type="journal article" date="2011" name="ISME J.">
        <title>RNA-seq reveals cooperative metabolic interactions between two termite-gut spirochete species in co-culture.</title>
        <authorList>
            <person name="Rosenthal A.Z."/>
            <person name="Matson E.G."/>
            <person name="Eldar A."/>
            <person name="Leadbetter J.R."/>
        </authorList>
    </citation>
    <scope>NUCLEOTIDE SEQUENCE [LARGE SCALE GENOMIC DNA]</scope>
    <source>
        <strain evidence="10">ATCC BAA-888 / DSM 13862 / ZAS-9</strain>
    </source>
</reference>
<dbReference type="Gene3D" id="1.10.3720.10">
    <property type="entry name" value="MetI-like"/>
    <property type="match status" value="1"/>
</dbReference>
<keyword evidence="9" id="KW-0762">Sugar transport</keyword>
<dbReference type="Pfam" id="PF00528">
    <property type="entry name" value="BPD_transp_1"/>
    <property type="match status" value="1"/>
</dbReference>
<dbReference type="HOGENOM" id="CLU_016047_0_2_12"/>
<proteinExistence type="inferred from homology"/>
<keyword evidence="10" id="KW-1185">Reference proteome</keyword>
<reference evidence="10" key="1">
    <citation type="submission" date="2009-12" db="EMBL/GenBank/DDBJ databases">
        <title>Complete sequence of Treponema azotonutricium strain ZAS-9.</title>
        <authorList>
            <person name="Tetu S.G."/>
            <person name="Matson E."/>
            <person name="Ren Q."/>
            <person name="Seshadri R."/>
            <person name="Elbourne L."/>
            <person name="Hassan K.A."/>
            <person name="Durkin A."/>
            <person name="Radune D."/>
            <person name="Mohamoud Y."/>
            <person name="Shay R."/>
            <person name="Jin S."/>
            <person name="Zhang X."/>
            <person name="Lucey K."/>
            <person name="Ballor N.R."/>
            <person name="Ottesen E."/>
            <person name="Rosenthal R."/>
            <person name="Allen A."/>
            <person name="Leadbetter J.R."/>
            <person name="Paulsen I.T."/>
        </authorList>
    </citation>
    <scope>NUCLEOTIDE SEQUENCE [LARGE SCALE GENOMIC DNA]</scope>
    <source>
        <strain evidence="10">ATCC BAA-888 / DSM 13862 / ZAS-9</strain>
    </source>
</reference>
<dbReference type="PANTHER" id="PTHR30193:SF37">
    <property type="entry name" value="INNER MEMBRANE ABC TRANSPORTER PERMEASE PROTEIN YCJO"/>
    <property type="match status" value="1"/>
</dbReference>
<feature type="transmembrane region" description="Helical" evidence="7">
    <location>
        <begin position="153"/>
        <end position="181"/>
    </location>
</feature>
<keyword evidence="3" id="KW-1003">Cell membrane</keyword>
<keyword evidence="6 7" id="KW-0472">Membrane</keyword>
<keyword evidence="5 7" id="KW-1133">Transmembrane helix</keyword>
<organism evidence="9 10">
    <name type="scientific">Leadbettera azotonutricia (strain ATCC BAA-888 / DSM 13862 / ZAS-9)</name>
    <name type="common">Treponema azotonutricium</name>
    <dbReference type="NCBI Taxonomy" id="545695"/>
    <lineage>
        <taxon>Bacteria</taxon>
        <taxon>Pseudomonadati</taxon>
        <taxon>Spirochaetota</taxon>
        <taxon>Spirochaetia</taxon>
        <taxon>Spirochaetales</taxon>
        <taxon>Breznakiellaceae</taxon>
        <taxon>Leadbettera</taxon>
    </lineage>
</organism>
<dbReference type="InterPro" id="IPR035906">
    <property type="entry name" value="MetI-like_sf"/>
</dbReference>
<dbReference type="InterPro" id="IPR051393">
    <property type="entry name" value="ABC_transporter_permease"/>
</dbReference>
<dbReference type="eggNOG" id="COG1175">
    <property type="taxonomic scope" value="Bacteria"/>
</dbReference>
<feature type="domain" description="ABC transmembrane type-1" evidence="8">
    <location>
        <begin position="68"/>
        <end position="280"/>
    </location>
</feature>
<evidence type="ECO:0000256" key="5">
    <source>
        <dbReference type="ARBA" id="ARBA00022989"/>
    </source>
</evidence>
<dbReference type="AlphaFoldDB" id="F5Y8A0"/>
<dbReference type="Proteomes" id="UP000009222">
    <property type="component" value="Chromosome"/>
</dbReference>